<dbReference type="EMBL" id="JAFIMR010000016">
    <property type="protein sequence ID" value="KAI1868812.1"/>
    <property type="molecule type" value="Genomic_DNA"/>
</dbReference>
<evidence type="ECO:0000256" key="1">
    <source>
        <dbReference type="ARBA" id="ARBA00022603"/>
    </source>
</evidence>
<dbReference type="InterPro" id="IPR029063">
    <property type="entry name" value="SAM-dependent_MTases_sf"/>
</dbReference>
<evidence type="ECO:0000256" key="3">
    <source>
        <dbReference type="ARBA" id="ARBA00022691"/>
    </source>
</evidence>
<proteinExistence type="inferred from homology"/>
<dbReference type="SUPFAM" id="SSF53335">
    <property type="entry name" value="S-adenosyl-L-methionine-dependent methyltransferases"/>
    <property type="match status" value="1"/>
</dbReference>
<evidence type="ECO:0000256" key="4">
    <source>
        <dbReference type="ARBA" id="ARBA00023453"/>
    </source>
</evidence>
<evidence type="ECO:0000313" key="7">
    <source>
        <dbReference type="Proteomes" id="UP000829685"/>
    </source>
</evidence>
<name>A0A9P9WL70_9PEZI</name>
<organism evidence="6 7">
    <name type="scientific">Neoarthrinium moseri</name>
    <dbReference type="NCBI Taxonomy" id="1658444"/>
    <lineage>
        <taxon>Eukaryota</taxon>
        <taxon>Fungi</taxon>
        <taxon>Dikarya</taxon>
        <taxon>Ascomycota</taxon>
        <taxon>Pezizomycotina</taxon>
        <taxon>Sordariomycetes</taxon>
        <taxon>Xylariomycetidae</taxon>
        <taxon>Amphisphaeriales</taxon>
        <taxon>Apiosporaceae</taxon>
        <taxon>Neoarthrinium</taxon>
    </lineage>
</organism>
<feature type="region of interest" description="Disordered" evidence="5">
    <location>
        <begin position="192"/>
        <end position="212"/>
    </location>
</feature>
<dbReference type="PANTHER" id="PTHR10509">
    <property type="entry name" value="O-METHYLTRANSFERASE-RELATED"/>
    <property type="match status" value="1"/>
</dbReference>
<keyword evidence="1" id="KW-0489">Methyltransferase</keyword>
<dbReference type="PROSITE" id="PS51682">
    <property type="entry name" value="SAM_OMT_I"/>
    <property type="match status" value="1"/>
</dbReference>
<keyword evidence="3" id="KW-0949">S-adenosyl-L-methionine</keyword>
<evidence type="ECO:0008006" key="8">
    <source>
        <dbReference type="Google" id="ProtNLM"/>
    </source>
</evidence>
<dbReference type="Proteomes" id="UP000829685">
    <property type="component" value="Unassembled WGS sequence"/>
</dbReference>
<dbReference type="CDD" id="cd02440">
    <property type="entry name" value="AdoMet_MTases"/>
    <property type="match status" value="1"/>
</dbReference>
<dbReference type="InterPro" id="IPR050362">
    <property type="entry name" value="Cation-dep_OMT"/>
</dbReference>
<dbReference type="AlphaFoldDB" id="A0A9P9WL70"/>
<dbReference type="Pfam" id="PF01596">
    <property type="entry name" value="Methyltransf_3"/>
    <property type="match status" value="1"/>
</dbReference>
<evidence type="ECO:0000313" key="6">
    <source>
        <dbReference type="EMBL" id="KAI1868812.1"/>
    </source>
</evidence>
<keyword evidence="2" id="KW-0808">Transferase</keyword>
<comment type="caution">
    <text evidence="6">The sequence shown here is derived from an EMBL/GenBank/DDBJ whole genome shotgun (WGS) entry which is preliminary data.</text>
</comment>
<gene>
    <name evidence="6" type="ORF">JX265_006791</name>
</gene>
<reference evidence="6" key="1">
    <citation type="submission" date="2021-03" db="EMBL/GenBank/DDBJ databases">
        <title>Revisited historic fungal species revealed as producer of novel bioactive compounds through whole genome sequencing and comparative genomics.</title>
        <authorList>
            <person name="Vignolle G.A."/>
            <person name="Hochenegger N."/>
            <person name="Mach R.L."/>
            <person name="Mach-Aigner A.R."/>
            <person name="Javad Rahimi M."/>
            <person name="Salim K.A."/>
            <person name="Chan C.M."/>
            <person name="Lim L.B.L."/>
            <person name="Cai F."/>
            <person name="Druzhinina I.S."/>
            <person name="U'Ren J.M."/>
            <person name="Derntl C."/>
        </authorList>
    </citation>
    <scope>NUCLEOTIDE SEQUENCE</scope>
    <source>
        <strain evidence="6">TUCIM 5799</strain>
    </source>
</reference>
<accession>A0A9P9WL70</accession>
<keyword evidence="7" id="KW-1185">Reference proteome</keyword>
<dbReference type="GO" id="GO:0008171">
    <property type="term" value="F:O-methyltransferase activity"/>
    <property type="evidence" value="ECO:0007669"/>
    <property type="project" value="InterPro"/>
</dbReference>
<protein>
    <recommendedName>
        <fullName evidence="8">O-methyltransferase</fullName>
    </recommendedName>
</protein>
<comment type="similarity">
    <text evidence="4">Belongs to the class I-like SAM-binding methyltransferase superfamily. Cation-dependent O-methyltransferase family.</text>
</comment>
<dbReference type="PANTHER" id="PTHR10509:SF14">
    <property type="entry name" value="CAFFEOYL-COA O-METHYLTRANSFERASE 3-RELATED"/>
    <property type="match status" value="1"/>
</dbReference>
<dbReference type="GO" id="GO:0032259">
    <property type="term" value="P:methylation"/>
    <property type="evidence" value="ECO:0007669"/>
    <property type="project" value="UniProtKB-KW"/>
</dbReference>
<sequence length="249" mass="27280">MKEGKSSLYPNDAISEAVTNYSEAHSLDLPKPLLDYHEHIFNNVPNSHLTISTFQAQGLIFLARLIGAKRVLEVGVFLGFSSLAWSHAVGDSGTVTGLEFSADYASQAEAAFAAQGRRNITLHVGDGLETLPALNPDEPYDIVFIDAQKSGYPAYLRAVLDSSRPDSPRRLLRKGGLIIGDNALRRGLVADDSEANPHRPSAPPGEDYPNKHNDVMKVREFNDLVKSSDRLEAFLMPLWDGLNLARLVD</sequence>
<evidence type="ECO:0000256" key="2">
    <source>
        <dbReference type="ARBA" id="ARBA00022679"/>
    </source>
</evidence>
<dbReference type="Gene3D" id="3.40.50.150">
    <property type="entry name" value="Vaccinia Virus protein VP39"/>
    <property type="match status" value="1"/>
</dbReference>
<evidence type="ECO:0000256" key="5">
    <source>
        <dbReference type="SAM" id="MobiDB-lite"/>
    </source>
</evidence>
<dbReference type="GO" id="GO:0008757">
    <property type="term" value="F:S-adenosylmethionine-dependent methyltransferase activity"/>
    <property type="evidence" value="ECO:0007669"/>
    <property type="project" value="TreeGrafter"/>
</dbReference>
<dbReference type="InterPro" id="IPR002935">
    <property type="entry name" value="SAM_O-MeTrfase"/>
</dbReference>